<feature type="transmembrane region" description="Helical" evidence="8">
    <location>
        <begin position="85"/>
        <end position="104"/>
    </location>
</feature>
<proteinExistence type="inferred from homology"/>
<dbReference type="CDD" id="cd17320">
    <property type="entry name" value="MFS_MdfA_MDR_like"/>
    <property type="match status" value="1"/>
</dbReference>
<feature type="transmembrane region" description="Helical" evidence="8">
    <location>
        <begin position="20"/>
        <end position="40"/>
    </location>
</feature>
<dbReference type="Gene3D" id="1.20.1720.10">
    <property type="entry name" value="Multidrug resistance protein D"/>
    <property type="match status" value="1"/>
</dbReference>
<dbReference type="PANTHER" id="PTHR23502:SF132">
    <property type="entry name" value="POLYAMINE TRANSPORTER 2-RELATED"/>
    <property type="match status" value="1"/>
</dbReference>
<keyword evidence="3 8" id="KW-0813">Transport</keyword>
<evidence type="ECO:0000256" key="8">
    <source>
        <dbReference type="RuleBase" id="RU365088"/>
    </source>
</evidence>
<dbReference type="PANTHER" id="PTHR23502">
    <property type="entry name" value="MAJOR FACILITATOR SUPERFAMILY"/>
    <property type="match status" value="1"/>
</dbReference>
<evidence type="ECO:0000256" key="4">
    <source>
        <dbReference type="ARBA" id="ARBA00022475"/>
    </source>
</evidence>
<dbReference type="NCBIfam" id="NF008314">
    <property type="entry name" value="PRK11102.1"/>
    <property type="match status" value="1"/>
</dbReference>
<reference evidence="10 11" key="1">
    <citation type="submission" date="2019-09" db="EMBL/GenBank/DDBJ databases">
        <title>Whole-genome sequence of the purple sulfur bacterium Thiohalocapsa marina DSM 19078.</title>
        <authorList>
            <person name="Kyndt J.A."/>
            <person name="Meyer T.E."/>
        </authorList>
    </citation>
    <scope>NUCLEOTIDE SEQUENCE [LARGE SCALE GENOMIC DNA]</scope>
    <source>
        <strain evidence="10 11">DSM 19078</strain>
    </source>
</reference>
<feature type="transmembrane region" description="Helical" evidence="8">
    <location>
        <begin position="52"/>
        <end position="73"/>
    </location>
</feature>
<dbReference type="GO" id="GO:0042910">
    <property type="term" value="F:xenobiotic transmembrane transporter activity"/>
    <property type="evidence" value="ECO:0007669"/>
    <property type="project" value="InterPro"/>
</dbReference>
<evidence type="ECO:0000256" key="1">
    <source>
        <dbReference type="ARBA" id="ARBA00004651"/>
    </source>
</evidence>
<feature type="transmembrane region" description="Helical" evidence="8">
    <location>
        <begin position="287"/>
        <end position="308"/>
    </location>
</feature>
<dbReference type="GO" id="GO:0005886">
    <property type="term" value="C:plasma membrane"/>
    <property type="evidence" value="ECO:0007669"/>
    <property type="project" value="UniProtKB-SubCell"/>
</dbReference>
<dbReference type="InterPro" id="IPR020846">
    <property type="entry name" value="MFS_dom"/>
</dbReference>
<feature type="domain" description="Major facilitator superfamily (MFS) profile" evidence="9">
    <location>
        <begin position="19"/>
        <end position="403"/>
    </location>
</feature>
<sequence>MNISAIPPLTRQTAIHPARLLALGALAALTPFAIDLYLPSLPTLARDLDSDIRLAQLSVTLYLGLFATAQLILGPLSDVHGRRRLIIGGLALFALGGLGCALAPSMPLLLLGRGLQAIGGAAIAVTVPALVRDCFERDEYARVMTLVMLVMGLAPLIAPSLGALVLLVASWRWVFALLLLITLATAVLFLRVVPETLPPAQRSPHLAGQLRQYGRILRHRQALASLATASASFAGMMSFIVASPFVYIELHAIPAAVFGPLFGANIAAALLVSFMNARLIPRVGAEALLRVGIGVQGVAALLLLALTLLHEPSLWLLAPAAGLYLAMSGLVMGNAMAGFMADFPGLAGTASAFGGAARFGAGALSGSLISLLHDGTATPLLLGIGVSGLIAVSAYLLAAMSRRRRGHGHEARARQGAGPRPND</sequence>
<evidence type="ECO:0000256" key="6">
    <source>
        <dbReference type="ARBA" id="ARBA00022989"/>
    </source>
</evidence>
<comment type="subcellular location">
    <subcellularLocation>
        <location evidence="8">Cell inner membrane</location>
        <topology evidence="8">Multi-pass membrane protein</topology>
    </subcellularLocation>
    <subcellularLocation>
        <location evidence="1">Cell membrane</location>
        <topology evidence="1">Multi-pass membrane protein</topology>
    </subcellularLocation>
</comment>
<dbReference type="GO" id="GO:1990961">
    <property type="term" value="P:xenobiotic detoxification by transmembrane export across the plasma membrane"/>
    <property type="evidence" value="ECO:0007669"/>
    <property type="project" value="InterPro"/>
</dbReference>
<evidence type="ECO:0000259" key="9">
    <source>
        <dbReference type="PROSITE" id="PS50850"/>
    </source>
</evidence>
<evidence type="ECO:0000256" key="7">
    <source>
        <dbReference type="ARBA" id="ARBA00023136"/>
    </source>
</evidence>
<comment type="caution">
    <text evidence="10">The sequence shown here is derived from an EMBL/GenBank/DDBJ whole genome shotgun (WGS) entry which is preliminary data.</text>
</comment>
<feature type="transmembrane region" description="Helical" evidence="8">
    <location>
        <begin position="345"/>
        <end position="371"/>
    </location>
</feature>
<dbReference type="SUPFAM" id="SSF103473">
    <property type="entry name" value="MFS general substrate transporter"/>
    <property type="match status" value="1"/>
</dbReference>
<dbReference type="GO" id="GO:0015385">
    <property type="term" value="F:sodium:proton antiporter activity"/>
    <property type="evidence" value="ECO:0007669"/>
    <property type="project" value="TreeGrafter"/>
</dbReference>
<dbReference type="RefSeq" id="WP_150094328.1">
    <property type="nucleotide sequence ID" value="NZ_JBFUOH010000017.1"/>
</dbReference>
<evidence type="ECO:0000313" key="10">
    <source>
        <dbReference type="EMBL" id="KAA6183475.1"/>
    </source>
</evidence>
<gene>
    <name evidence="10" type="ORF">F2Q65_15535</name>
</gene>
<dbReference type="PROSITE" id="PS50850">
    <property type="entry name" value="MFS"/>
    <property type="match status" value="1"/>
</dbReference>
<dbReference type="Pfam" id="PF07690">
    <property type="entry name" value="MFS_1"/>
    <property type="match status" value="1"/>
</dbReference>
<keyword evidence="11" id="KW-1185">Reference proteome</keyword>
<feature type="transmembrane region" description="Helical" evidence="8">
    <location>
        <begin position="222"/>
        <end position="247"/>
    </location>
</feature>
<dbReference type="InterPro" id="IPR004812">
    <property type="entry name" value="Efflux_drug-R_Bcr/CmlA"/>
</dbReference>
<keyword evidence="4" id="KW-1003">Cell membrane</keyword>
<feature type="transmembrane region" description="Helical" evidence="8">
    <location>
        <begin position="253"/>
        <end position="275"/>
    </location>
</feature>
<dbReference type="AlphaFoldDB" id="A0A5M8FLY9"/>
<feature type="transmembrane region" description="Helical" evidence="8">
    <location>
        <begin position="173"/>
        <end position="193"/>
    </location>
</feature>
<comment type="similarity">
    <text evidence="2 8">Belongs to the major facilitator superfamily. Bcr/CmlA family.</text>
</comment>
<evidence type="ECO:0000256" key="5">
    <source>
        <dbReference type="ARBA" id="ARBA00022692"/>
    </source>
</evidence>
<dbReference type="EMBL" id="VWXX01000032">
    <property type="protein sequence ID" value="KAA6183475.1"/>
    <property type="molecule type" value="Genomic_DNA"/>
</dbReference>
<keyword evidence="7 8" id="KW-0472">Membrane</keyword>
<dbReference type="InterPro" id="IPR011701">
    <property type="entry name" value="MFS"/>
</dbReference>
<evidence type="ECO:0000256" key="2">
    <source>
        <dbReference type="ARBA" id="ARBA00006236"/>
    </source>
</evidence>
<name>A0A5M8FLY9_9GAMM</name>
<feature type="transmembrane region" description="Helical" evidence="8">
    <location>
        <begin position="314"/>
        <end position="333"/>
    </location>
</feature>
<feature type="transmembrane region" description="Helical" evidence="8">
    <location>
        <begin position="143"/>
        <end position="167"/>
    </location>
</feature>
<evidence type="ECO:0000256" key="3">
    <source>
        <dbReference type="ARBA" id="ARBA00022448"/>
    </source>
</evidence>
<keyword evidence="5 8" id="KW-0812">Transmembrane</keyword>
<feature type="transmembrane region" description="Helical" evidence="8">
    <location>
        <begin position="110"/>
        <end position="131"/>
    </location>
</feature>
<feature type="transmembrane region" description="Helical" evidence="8">
    <location>
        <begin position="377"/>
        <end position="398"/>
    </location>
</feature>
<keyword evidence="8" id="KW-0997">Cell inner membrane</keyword>
<dbReference type="OrthoDB" id="9812221at2"/>
<dbReference type="InterPro" id="IPR036259">
    <property type="entry name" value="MFS_trans_sf"/>
</dbReference>
<accession>A0A5M8FLY9</accession>
<dbReference type="NCBIfam" id="TIGR00710">
    <property type="entry name" value="efflux_Bcr_CflA"/>
    <property type="match status" value="1"/>
</dbReference>
<protein>
    <recommendedName>
        <fullName evidence="8">Bcr/CflA family efflux transporter</fullName>
    </recommendedName>
</protein>
<dbReference type="Proteomes" id="UP000322981">
    <property type="component" value="Unassembled WGS sequence"/>
</dbReference>
<organism evidence="10 11">
    <name type="scientific">Thiohalocapsa marina</name>
    <dbReference type="NCBI Taxonomy" id="424902"/>
    <lineage>
        <taxon>Bacteria</taxon>
        <taxon>Pseudomonadati</taxon>
        <taxon>Pseudomonadota</taxon>
        <taxon>Gammaproteobacteria</taxon>
        <taxon>Chromatiales</taxon>
        <taxon>Chromatiaceae</taxon>
        <taxon>Thiohalocapsa</taxon>
    </lineage>
</organism>
<keyword evidence="6 8" id="KW-1133">Transmembrane helix</keyword>
<evidence type="ECO:0000313" key="11">
    <source>
        <dbReference type="Proteomes" id="UP000322981"/>
    </source>
</evidence>